<reference evidence="1 2" key="1">
    <citation type="submission" date="2019-09" db="EMBL/GenBank/DDBJ databases">
        <title>Isolation and identification of active actinomycetes.</title>
        <authorList>
            <person name="Yu Z."/>
            <person name="Han C."/>
            <person name="Yu B."/>
        </authorList>
    </citation>
    <scope>NUCLEOTIDE SEQUENCE [LARGE SCALE GENOMIC DNA]</scope>
    <source>
        <strain evidence="1 2">NEAU-H2</strain>
    </source>
</reference>
<dbReference type="AlphaFoldDB" id="A0A7J5D3G9"/>
<protein>
    <submittedName>
        <fullName evidence="1">Uncharacterized protein</fullName>
    </submittedName>
</protein>
<name>A0A7J5D3G9_9ACTN</name>
<evidence type="ECO:0000313" key="1">
    <source>
        <dbReference type="EMBL" id="KAB1976728.1"/>
    </source>
</evidence>
<accession>A0A7J5D3G9</accession>
<organism evidence="1 2">
    <name type="scientific">Streptomyces triticiradicis</name>
    <dbReference type="NCBI Taxonomy" id="2651189"/>
    <lineage>
        <taxon>Bacteria</taxon>
        <taxon>Bacillati</taxon>
        <taxon>Actinomycetota</taxon>
        <taxon>Actinomycetes</taxon>
        <taxon>Kitasatosporales</taxon>
        <taxon>Streptomycetaceae</taxon>
        <taxon>Streptomyces</taxon>
    </lineage>
</organism>
<dbReference type="EMBL" id="WBKG01000076">
    <property type="protein sequence ID" value="KAB1976728.1"/>
    <property type="molecule type" value="Genomic_DNA"/>
</dbReference>
<sequence length="207" mass="22215">MAWGDFVGSLRLGLDELDTDSTSLEKSRAQAVLQALNSLPNSRGPAPAVVTCRQDRYAALADMGYQLRDAAWIALQPVSVEAATSYLKRRDADGRWLPVLTALTARRAPALAQALTTPWRLTLAATAYTDSGDPAELLTHTTAEAVDAHLLSRFVPAATRLHPPPFEHADAQQIHRWLHHLAAYLTTPPVGANPVGCVLGSGVPVLT</sequence>
<gene>
    <name evidence="1" type="ORF">F8144_43605</name>
</gene>
<proteinExistence type="predicted"/>
<dbReference type="RefSeq" id="WP_151474950.1">
    <property type="nucleotide sequence ID" value="NZ_WBKG01000076.1"/>
</dbReference>
<keyword evidence="2" id="KW-1185">Reference proteome</keyword>
<evidence type="ECO:0000313" key="2">
    <source>
        <dbReference type="Proteomes" id="UP000442990"/>
    </source>
</evidence>
<dbReference type="Proteomes" id="UP000442990">
    <property type="component" value="Unassembled WGS sequence"/>
</dbReference>
<comment type="caution">
    <text evidence="1">The sequence shown here is derived from an EMBL/GenBank/DDBJ whole genome shotgun (WGS) entry which is preliminary data.</text>
</comment>